<protein>
    <recommendedName>
        <fullName evidence="6 7">Thioredoxin</fullName>
    </recommendedName>
</protein>
<evidence type="ECO:0000256" key="1">
    <source>
        <dbReference type="ARBA" id="ARBA00008987"/>
    </source>
</evidence>
<dbReference type="InterPro" id="IPR036249">
    <property type="entry name" value="Thioredoxin-like_sf"/>
</dbReference>
<dbReference type="Proteomes" id="UP001209107">
    <property type="component" value="Unassembled WGS sequence"/>
</dbReference>
<evidence type="ECO:0000256" key="6">
    <source>
        <dbReference type="NCBIfam" id="TIGR01068"/>
    </source>
</evidence>
<keyword evidence="4" id="KW-1015">Disulfide bond</keyword>
<dbReference type="InterPro" id="IPR017937">
    <property type="entry name" value="Thioredoxin_CS"/>
</dbReference>
<evidence type="ECO:0000256" key="2">
    <source>
        <dbReference type="ARBA" id="ARBA00022448"/>
    </source>
</evidence>
<sequence length="105" mass="11515">MALEITDQSFQEVVLNSDKPVLVDFWAVWCGPCRMLGPIVEEIATDFEGKAVVGKVDVDNNQQVSVDYGIRNIPTVLIFKNGQVVDKIVGVASKEVISEKLSAHL</sequence>
<dbReference type="Gene3D" id="3.40.30.10">
    <property type="entry name" value="Glutaredoxin"/>
    <property type="match status" value="1"/>
</dbReference>
<evidence type="ECO:0000256" key="4">
    <source>
        <dbReference type="ARBA" id="ARBA00023157"/>
    </source>
</evidence>
<dbReference type="SUPFAM" id="SSF52833">
    <property type="entry name" value="Thioredoxin-like"/>
    <property type="match status" value="1"/>
</dbReference>
<reference evidence="9 10" key="1">
    <citation type="submission" date="2022-10" db="EMBL/GenBank/DDBJ databases">
        <title>Kaistella sp. BT-6-1-3.</title>
        <authorList>
            <person name="Ai J."/>
            <person name="Deng Z."/>
        </authorList>
    </citation>
    <scope>NUCLEOTIDE SEQUENCE [LARGE SCALE GENOMIC DNA]</scope>
    <source>
        <strain evidence="9 10">BT6-1-3</strain>
    </source>
</reference>
<proteinExistence type="inferred from homology"/>
<keyword evidence="10" id="KW-1185">Reference proteome</keyword>
<evidence type="ECO:0000313" key="10">
    <source>
        <dbReference type="Proteomes" id="UP001209107"/>
    </source>
</evidence>
<comment type="caution">
    <text evidence="9">The sequence shown here is derived from an EMBL/GenBank/DDBJ whole genome shotgun (WGS) entry which is preliminary data.</text>
</comment>
<evidence type="ECO:0000256" key="7">
    <source>
        <dbReference type="PIRNR" id="PIRNR000077"/>
    </source>
</evidence>
<keyword evidence="5" id="KW-0676">Redox-active center</keyword>
<dbReference type="CDD" id="cd02947">
    <property type="entry name" value="TRX_family"/>
    <property type="match status" value="1"/>
</dbReference>
<dbReference type="InterPro" id="IPR005746">
    <property type="entry name" value="Thioredoxin"/>
</dbReference>
<comment type="similarity">
    <text evidence="1 7">Belongs to the thioredoxin family.</text>
</comment>
<dbReference type="PROSITE" id="PS00194">
    <property type="entry name" value="THIOREDOXIN_1"/>
    <property type="match status" value="1"/>
</dbReference>
<feature type="domain" description="Thioredoxin" evidence="8">
    <location>
        <begin position="1"/>
        <end position="105"/>
    </location>
</feature>
<evidence type="ECO:0000259" key="8">
    <source>
        <dbReference type="PROSITE" id="PS51352"/>
    </source>
</evidence>
<dbReference type="PIRSF" id="PIRSF000077">
    <property type="entry name" value="Thioredoxin"/>
    <property type="match status" value="1"/>
</dbReference>
<evidence type="ECO:0000256" key="3">
    <source>
        <dbReference type="ARBA" id="ARBA00022982"/>
    </source>
</evidence>
<accession>A0ABT3JKB5</accession>
<organism evidence="9 10">
    <name type="scientific">Kaistella yananensis</name>
    <dbReference type="NCBI Taxonomy" id="2989820"/>
    <lineage>
        <taxon>Bacteria</taxon>
        <taxon>Pseudomonadati</taxon>
        <taxon>Bacteroidota</taxon>
        <taxon>Flavobacteriia</taxon>
        <taxon>Flavobacteriales</taxon>
        <taxon>Weeksellaceae</taxon>
        <taxon>Chryseobacterium group</taxon>
        <taxon>Kaistella</taxon>
    </lineage>
</organism>
<dbReference type="EMBL" id="JAPCHZ010000001">
    <property type="protein sequence ID" value="MCW4451151.1"/>
    <property type="molecule type" value="Genomic_DNA"/>
</dbReference>
<evidence type="ECO:0000256" key="5">
    <source>
        <dbReference type="ARBA" id="ARBA00023284"/>
    </source>
</evidence>
<evidence type="ECO:0000313" key="9">
    <source>
        <dbReference type="EMBL" id="MCW4451151.1"/>
    </source>
</evidence>
<dbReference type="RefSeq" id="WP_265143364.1">
    <property type="nucleotide sequence ID" value="NZ_JAPCHZ010000001.1"/>
</dbReference>
<dbReference type="PROSITE" id="PS51352">
    <property type="entry name" value="THIOREDOXIN_2"/>
    <property type="match status" value="1"/>
</dbReference>
<dbReference type="Pfam" id="PF00085">
    <property type="entry name" value="Thioredoxin"/>
    <property type="match status" value="1"/>
</dbReference>
<dbReference type="PRINTS" id="PR00421">
    <property type="entry name" value="THIOREDOXIN"/>
</dbReference>
<gene>
    <name evidence="9" type="primary">trxA</name>
    <name evidence="9" type="ORF">OK344_02890</name>
</gene>
<keyword evidence="2" id="KW-0813">Transport</keyword>
<keyword evidence="3" id="KW-0249">Electron transport</keyword>
<dbReference type="InterPro" id="IPR013766">
    <property type="entry name" value="Thioredoxin_domain"/>
</dbReference>
<dbReference type="PANTHER" id="PTHR45663">
    <property type="entry name" value="GEO12009P1"/>
    <property type="match status" value="1"/>
</dbReference>
<name>A0ABT3JKB5_9FLAO</name>
<dbReference type="NCBIfam" id="TIGR01068">
    <property type="entry name" value="thioredoxin"/>
    <property type="match status" value="1"/>
</dbReference>
<dbReference type="PANTHER" id="PTHR45663:SF11">
    <property type="entry name" value="GEO12009P1"/>
    <property type="match status" value="1"/>
</dbReference>